<dbReference type="InterPro" id="IPR000544">
    <property type="entry name" value="Octanoyltransferase"/>
</dbReference>
<evidence type="ECO:0000256" key="5">
    <source>
        <dbReference type="ARBA" id="ARBA00024732"/>
    </source>
</evidence>
<dbReference type="GO" id="GO:0033819">
    <property type="term" value="F:lipoyl(octanoyl) transferase activity"/>
    <property type="evidence" value="ECO:0007669"/>
    <property type="project" value="UniProtKB-EC"/>
</dbReference>
<comment type="subcellular location">
    <subcellularLocation>
        <location evidence="6">Cytoplasm</location>
    </subcellularLocation>
</comment>
<comment type="function">
    <text evidence="5 6 7">Catalyzes the transfer of endogenously produced octanoic acid from octanoyl-acyl-carrier-protein onto the lipoyl domains of lipoate-dependent enzymes. Lipoyl-ACP can also act as a substrate although octanoyl-ACP is likely to be the physiological substrate.</text>
</comment>
<feature type="binding site" evidence="6 9">
    <location>
        <begin position="140"/>
        <end position="142"/>
    </location>
    <ligand>
        <name>substrate</name>
    </ligand>
</feature>
<dbReference type="InterPro" id="IPR020605">
    <property type="entry name" value="Octanoyltransferase_CS"/>
</dbReference>
<reference evidence="12" key="1">
    <citation type="journal article" date="2020" name="mSystems">
        <title>Genome- and Community-Level Interaction Insights into Carbon Utilization and Element Cycling Functions of Hydrothermarchaeota in Hydrothermal Sediment.</title>
        <authorList>
            <person name="Zhou Z."/>
            <person name="Liu Y."/>
            <person name="Xu W."/>
            <person name="Pan J."/>
            <person name="Luo Z.H."/>
            <person name="Li M."/>
        </authorList>
    </citation>
    <scope>NUCLEOTIDE SEQUENCE [LARGE SCALE GENOMIC DNA]</scope>
    <source>
        <strain evidence="12">SpSt-70</strain>
    </source>
</reference>
<evidence type="ECO:0000256" key="4">
    <source>
        <dbReference type="ARBA" id="ARBA00023315"/>
    </source>
</evidence>
<evidence type="ECO:0000256" key="10">
    <source>
        <dbReference type="PIRSR" id="PIRSR016262-3"/>
    </source>
</evidence>
<dbReference type="SUPFAM" id="SSF55681">
    <property type="entry name" value="Class II aaRS and biotin synthetases"/>
    <property type="match status" value="1"/>
</dbReference>
<keyword evidence="4 6" id="KW-0012">Acyltransferase</keyword>
<evidence type="ECO:0000256" key="8">
    <source>
        <dbReference type="PIRSR" id="PIRSR016262-1"/>
    </source>
</evidence>
<dbReference type="EMBL" id="DTDV01000017">
    <property type="protein sequence ID" value="HGK23999.1"/>
    <property type="molecule type" value="Genomic_DNA"/>
</dbReference>
<dbReference type="EC" id="2.3.1.181" evidence="6 7"/>
<gene>
    <name evidence="6 12" type="primary">lipB</name>
    <name evidence="12" type="ORF">ENU78_06165</name>
</gene>
<organism evidence="12">
    <name type="scientific">Dictyoglomus thermophilum</name>
    <dbReference type="NCBI Taxonomy" id="14"/>
    <lineage>
        <taxon>Bacteria</taxon>
        <taxon>Pseudomonadati</taxon>
        <taxon>Dictyoglomota</taxon>
        <taxon>Dictyoglomia</taxon>
        <taxon>Dictyoglomales</taxon>
        <taxon>Dictyoglomaceae</taxon>
        <taxon>Dictyoglomus</taxon>
    </lineage>
</organism>
<dbReference type="HAMAP" id="MF_00013">
    <property type="entry name" value="LipB"/>
    <property type="match status" value="1"/>
</dbReference>
<feature type="domain" description="BPL/LPL catalytic" evidence="11">
    <location>
        <begin position="32"/>
        <end position="210"/>
    </location>
</feature>
<dbReference type="PANTHER" id="PTHR10993">
    <property type="entry name" value="OCTANOYLTRANSFERASE"/>
    <property type="match status" value="1"/>
</dbReference>
<evidence type="ECO:0000256" key="1">
    <source>
        <dbReference type="ARBA" id="ARBA00004821"/>
    </source>
</evidence>
<sequence length="232" mass="26668">MKKLLVIDFREKIKYEDAWDLQKKLHDLRVKDTIYDTLILLEHFPVITLGKFGDEKNLLKTKEELESMGIDFIRVDRGGDITYHGPSQLVGYFIFKVDGVKNFVLKIEKSIINVLHEYGIEAKESIEYPGVWVEDRKITAIGIAIKKRVSYHGFALNVNNDLAPFSYIIPCGLKDKKVTSILKEANFSPPMEDVKRKVCLSVVKEFGFDSFMVFNFSSCKELSNFGMLLEDL</sequence>
<comment type="caution">
    <text evidence="12">The sequence shown here is derived from an EMBL/GenBank/DDBJ whole genome shotgun (WGS) entry which is preliminary data.</text>
</comment>
<feature type="site" description="Lowers pKa of active site Cys" evidence="6 10">
    <location>
        <position position="137"/>
    </location>
</feature>
<dbReference type="NCBIfam" id="NF010925">
    <property type="entry name" value="PRK14345.1"/>
    <property type="match status" value="1"/>
</dbReference>
<feature type="binding site" evidence="6 9">
    <location>
        <begin position="77"/>
        <end position="84"/>
    </location>
    <ligand>
        <name>substrate</name>
    </ligand>
</feature>
<dbReference type="UniPathway" id="UPA00538">
    <property type="reaction ID" value="UER00592"/>
</dbReference>
<dbReference type="PANTHER" id="PTHR10993:SF7">
    <property type="entry name" value="LIPOYLTRANSFERASE 2, MITOCHONDRIAL-RELATED"/>
    <property type="match status" value="1"/>
</dbReference>
<evidence type="ECO:0000256" key="3">
    <source>
        <dbReference type="ARBA" id="ARBA00022679"/>
    </source>
</evidence>
<evidence type="ECO:0000256" key="6">
    <source>
        <dbReference type="HAMAP-Rule" id="MF_00013"/>
    </source>
</evidence>
<evidence type="ECO:0000256" key="7">
    <source>
        <dbReference type="PIRNR" id="PIRNR016262"/>
    </source>
</evidence>
<dbReference type="InterPro" id="IPR004143">
    <property type="entry name" value="BPL_LPL_catalytic"/>
</dbReference>
<dbReference type="CDD" id="cd16444">
    <property type="entry name" value="LipB"/>
    <property type="match status" value="1"/>
</dbReference>
<dbReference type="PROSITE" id="PS51733">
    <property type="entry name" value="BPL_LPL_CATALYTIC"/>
    <property type="match status" value="1"/>
</dbReference>
<keyword evidence="2 6" id="KW-0963">Cytoplasm</keyword>
<dbReference type="NCBIfam" id="TIGR00214">
    <property type="entry name" value="lipB"/>
    <property type="match status" value="1"/>
</dbReference>
<dbReference type="InterPro" id="IPR045864">
    <property type="entry name" value="aa-tRNA-synth_II/BPL/LPL"/>
</dbReference>
<protein>
    <recommendedName>
        <fullName evidence="6 7">Octanoyltransferase</fullName>
        <ecNumber evidence="6 7">2.3.1.181</ecNumber>
    </recommendedName>
    <alternativeName>
        <fullName evidence="6">Lipoate-protein ligase B</fullName>
    </alternativeName>
    <alternativeName>
        <fullName evidence="6">Lipoyl/octanoyl transferase</fullName>
    </alternativeName>
    <alternativeName>
        <fullName evidence="6">Octanoyl-[acyl-carrier-protein]-protein N-octanoyltransferase</fullName>
    </alternativeName>
</protein>
<dbReference type="AlphaFoldDB" id="A0A7V3ZJ80"/>
<dbReference type="Pfam" id="PF21948">
    <property type="entry name" value="LplA-B_cat"/>
    <property type="match status" value="1"/>
</dbReference>
<dbReference type="PROSITE" id="PS01313">
    <property type="entry name" value="LIPB"/>
    <property type="match status" value="1"/>
</dbReference>
<dbReference type="RefSeq" id="WP_149122575.1">
    <property type="nucleotide sequence ID" value="NZ_VTFL01000002.1"/>
</dbReference>
<proteinExistence type="inferred from homology"/>
<accession>A0A7V3ZJ80</accession>
<dbReference type="GO" id="GO:0009249">
    <property type="term" value="P:protein lipoylation"/>
    <property type="evidence" value="ECO:0007669"/>
    <property type="project" value="InterPro"/>
</dbReference>
<feature type="active site" description="Acyl-thioester intermediate" evidence="6 8">
    <location>
        <position position="171"/>
    </location>
</feature>
<feature type="binding site" evidence="6 9">
    <location>
        <begin position="153"/>
        <end position="155"/>
    </location>
    <ligand>
        <name>substrate</name>
    </ligand>
</feature>
<dbReference type="GO" id="GO:0005737">
    <property type="term" value="C:cytoplasm"/>
    <property type="evidence" value="ECO:0007669"/>
    <property type="project" value="UniProtKB-SubCell"/>
</dbReference>
<name>A0A7V3ZJ80_DICTH</name>
<evidence type="ECO:0000313" key="12">
    <source>
        <dbReference type="EMBL" id="HGK23999.1"/>
    </source>
</evidence>
<evidence type="ECO:0000259" key="11">
    <source>
        <dbReference type="PROSITE" id="PS51733"/>
    </source>
</evidence>
<keyword evidence="3 6" id="KW-0808">Transferase</keyword>
<comment type="pathway">
    <text evidence="1 6 7">Protein modification; protein lipoylation via endogenous pathway; protein N(6)-(lipoyl)lysine from octanoyl-[acyl-carrier-protein]: step 1/2.</text>
</comment>
<evidence type="ECO:0000256" key="2">
    <source>
        <dbReference type="ARBA" id="ARBA00022490"/>
    </source>
</evidence>
<dbReference type="FunFam" id="3.30.930.10:FF:000189">
    <property type="entry name" value="Octanoyltransferase"/>
    <property type="match status" value="1"/>
</dbReference>
<comment type="catalytic activity">
    <reaction evidence="6 7">
        <text>octanoyl-[ACP] + L-lysyl-[protein] = N(6)-octanoyl-L-lysyl-[protein] + holo-[ACP] + H(+)</text>
        <dbReference type="Rhea" id="RHEA:17665"/>
        <dbReference type="Rhea" id="RHEA-COMP:9636"/>
        <dbReference type="Rhea" id="RHEA-COMP:9685"/>
        <dbReference type="Rhea" id="RHEA-COMP:9752"/>
        <dbReference type="Rhea" id="RHEA-COMP:9928"/>
        <dbReference type="ChEBI" id="CHEBI:15378"/>
        <dbReference type="ChEBI" id="CHEBI:29969"/>
        <dbReference type="ChEBI" id="CHEBI:64479"/>
        <dbReference type="ChEBI" id="CHEBI:78463"/>
        <dbReference type="ChEBI" id="CHEBI:78809"/>
        <dbReference type="EC" id="2.3.1.181"/>
    </reaction>
</comment>
<comment type="miscellaneous">
    <text evidence="6">In the reaction, the free carboxyl group of octanoic acid is attached via an amide linkage to the epsilon-amino group of a specific lysine residue of lipoyl domains of lipoate-dependent enzymes.</text>
</comment>
<dbReference type="Gene3D" id="3.30.930.10">
    <property type="entry name" value="Bira Bifunctional Protein, Domain 2"/>
    <property type="match status" value="1"/>
</dbReference>
<comment type="similarity">
    <text evidence="6 7">Belongs to the LipB family.</text>
</comment>
<evidence type="ECO:0000256" key="9">
    <source>
        <dbReference type="PIRSR" id="PIRSR016262-2"/>
    </source>
</evidence>
<dbReference type="PIRSF" id="PIRSF016262">
    <property type="entry name" value="LPLase"/>
    <property type="match status" value="1"/>
</dbReference>